<dbReference type="InterPro" id="IPR031693">
    <property type="entry name" value="Sin3_C"/>
</dbReference>
<dbReference type="Pfam" id="PF08295">
    <property type="entry name" value="Sin3_corepress"/>
    <property type="match status" value="1"/>
</dbReference>
<feature type="region of interest" description="Disordered" evidence="5">
    <location>
        <begin position="473"/>
        <end position="540"/>
    </location>
</feature>
<comment type="subcellular location">
    <subcellularLocation>
        <location evidence="1 4">Nucleus</location>
    </subcellularLocation>
</comment>
<dbReference type="PANTHER" id="PTHR12346">
    <property type="entry name" value="SIN3B-RELATED"/>
    <property type="match status" value="1"/>
</dbReference>
<feature type="region of interest" description="Disordered" evidence="5">
    <location>
        <begin position="1376"/>
        <end position="1471"/>
    </location>
</feature>
<evidence type="ECO:0000256" key="4">
    <source>
        <dbReference type="PROSITE-ProRule" id="PRU00810"/>
    </source>
</evidence>
<feature type="compositionally biased region" description="Polar residues" evidence="5">
    <location>
        <begin position="512"/>
        <end position="540"/>
    </location>
</feature>
<organism evidence="7 8">
    <name type="scientific">[Candida] anglica</name>
    <dbReference type="NCBI Taxonomy" id="148631"/>
    <lineage>
        <taxon>Eukaryota</taxon>
        <taxon>Fungi</taxon>
        <taxon>Dikarya</taxon>
        <taxon>Ascomycota</taxon>
        <taxon>Saccharomycotina</taxon>
        <taxon>Pichiomycetes</taxon>
        <taxon>Debaryomycetaceae</taxon>
        <taxon>Kurtzmaniella</taxon>
    </lineage>
</organism>
<feature type="region of interest" description="Disordered" evidence="5">
    <location>
        <begin position="1"/>
        <end position="182"/>
    </location>
</feature>
<feature type="region of interest" description="Disordered" evidence="5">
    <location>
        <begin position="309"/>
        <end position="330"/>
    </location>
</feature>
<feature type="compositionally biased region" description="Basic and acidic residues" evidence="5">
    <location>
        <begin position="1376"/>
        <end position="1407"/>
    </location>
</feature>
<keyword evidence="8" id="KW-1185">Reference proteome</keyword>
<proteinExistence type="predicted"/>
<reference evidence="7 8" key="1">
    <citation type="submission" date="2024-01" db="EMBL/GenBank/DDBJ databases">
        <authorList>
            <consortium name="Genoscope - CEA"/>
            <person name="William W."/>
        </authorList>
    </citation>
    <scope>NUCLEOTIDE SEQUENCE [LARGE SCALE GENOMIC DNA]</scope>
    <source>
        <strain evidence="7 8">29B2s-10</strain>
    </source>
</reference>
<dbReference type="InterPro" id="IPR036600">
    <property type="entry name" value="PAH_sf"/>
</dbReference>
<evidence type="ECO:0000256" key="3">
    <source>
        <dbReference type="ARBA" id="ARBA00023242"/>
    </source>
</evidence>
<dbReference type="PROSITE" id="PS51477">
    <property type="entry name" value="PAH"/>
    <property type="match status" value="3"/>
</dbReference>
<name>A0ABP0EPJ5_9ASCO</name>
<accession>A0ABP0EPJ5</accession>
<dbReference type="Proteomes" id="UP001497600">
    <property type="component" value="Chromosome H"/>
</dbReference>
<feature type="compositionally biased region" description="Polar residues" evidence="5">
    <location>
        <begin position="65"/>
        <end position="83"/>
    </location>
</feature>
<evidence type="ECO:0000256" key="5">
    <source>
        <dbReference type="SAM" id="MobiDB-lite"/>
    </source>
</evidence>
<sequence>MTNPQEHWSASQRPLTQPFNRQQGHPPVLPPPATLETGTQSYYTLPNLPSLGNGVGHPQPGHTFTIPSINSSSEPVSVNQVSSEHGRRPSEVSHNGSAAQLPPPSSIAPEPQPQPQSQGQSQAQPQPQQPSQSQPQAQPQPQPQPQQAIPPPPQQQQAQQIVASGAPGPLPQGVPNRSTTTNIYRPLNVKDALSYLDQVKIQFYNQADVYNNFLDIMKDFKSQSIDTPGVIDRVSTLFRGHPNLIQGFNTFLPPGYRIECSLDPSDPNPIRVTTPTGTTTRPNINVNYNQNWGNAAGPTQQEAAAGAISLSGGAPGHGQGQPPIPPHQFVPQVAYGQPQEQQQQAGGQVEFNHAISYVNKIKTRFANQPDIYKQFLEILQTYQREQKPIGEVYEQVTVLFANSPDLLDDFKQFLPDTRSQVYVQQQEQENGYYGPGSQLPPVGNFPPPSATSGIPPFGAQPQFQQAAYPMLDNASGESIPSRPADHQEHHQPAPVPKDRTSVSEAAGYDGYTQESQYSGVRSSIQPVTKGKSSTPSNNKNAVVITNPTLVPGVPEPVPPSATVKSSSLSEEIGFFDKVKKALGNKQTYNEFLKVLNLFSQDIIDKVTLVERVDSFLGDGHADLLQWFKMFVGYEEKPQHIENITFKKHQLELSLCKAYGPSYRQLPKAETYMPCSGRDEMCWEVLNDEWVGHPTWASEDSGFIAHRKNQYEEILFKIEEERHEFDYYMESNLRTIQTLETIANRIANMTPEQKVNFKLPPGLGHTSSTIYKKVIRKIYDKDRGFEVVDALHENPAIAVPIVLKRLKQKDEEWKRSQREWNKVWREMEQKVFYKSLDHLGLTFKQADKKLLTAKQLVSEISTVKVEQQNKRLHPLTPKAQEQLNYEFKDNDVLMDILKLCDVFINKSSNYSVNDREKLSQFFRSFLSLFFGIPSETIESAMLDRSKEAGKSEGLPSQQSATPESSSSTEGSSKKRGREHDLLRDVLKKQSKSKKDETVDSPNHQSESDEQEYSEEIEKSGELWIKTTSKKFALKNNNIDVEKRSKYYLFGNTTIYVFFRHLRTLYERLVEIKAMNEVVGKEIRSRKVVQFAKDLNLISHQLEDLNIQLTGSKDCYKQLLDLSEKLIEGELEHQWFEETIRQGYRNKAYKIYTVDKVVQAIVKHMHTVVSDHKTSEMVVLFENDRSKPTSTAKDQILYRMQVRALMSTDENMFKISLDDTDNSVNIQFVSLDDLTINDHQNAEEKYNYYVTSYVMSHPTEGVKASKINMPFLKSFIENIDEDQCEGFVSAGLKVSVCENSYRLFFEADTHDEFTSNFVYQKPQDSSKSTRATKLEALKNLVEDKDFGWKSTLEASDDATALEEKAKILLTEGAEAYQEKSKHVIEEPVKESEGDVEMTDDKTVEEKETNSSEGNQADETAVKPDVTVDADMTVVQGHNDTTIQQEGNDTTADDVTVNQEDTTMFEDAHNTTQT</sequence>
<dbReference type="Pfam" id="PF02671">
    <property type="entry name" value="PAH"/>
    <property type="match status" value="3"/>
</dbReference>
<dbReference type="PANTHER" id="PTHR12346:SF0">
    <property type="entry name" value="SIN3A, ISOFORM G"/>
    <property type="match status" value="1"/>
</dbReference>
<gene>
    <name evidence="7" type="primary">SIN3</name>
    <name evidence="7" type="ORF">CAAN4_H09912</name>
</gene>
<feature type="compositionally biased region" description="Basic and acidic residues" evidence="5">
    <location>
        <begin position="976"/>
        <end position="996"/>
    </location>
</feature>
<dbReference type="SUPFAM" id="SSF47762">
    <property type="entry name" value="PAH2 domain"/>
    <property type="match status" value="3"/>
</dbReference>
<feature type="compositionally biased region" description="Low complexity" evidence="5">
    <location>
        <begin position="954"/>
        <end position="969"/>
    </location>
</feature>
<feature type="region of interest" description="Disordered" evidence="5">
    <location>
        <begin position="430"/>
        <end position="460"/>
    </location>
</feature>
<dbReference type="InterPro" id="IPR003822">
    <property type="entry name" value="PAH"/>
</dbReference>
<dbReference type="EMBL" id="OZ004260">
    <property type="protein sequence ID" value="CAK7921081.1"/>
    <property type="molecule type" value="Genomic_DNA"/>
</dbReference>
<evidence type="ECO:0000256" key="2">
    <source>
        <dbReference type="ARBA" id="ARBA00022491"/>
    </source>
</evidence>
<feature type="compositionally biased region" description="Polar residues" evidence="5">
    <location>
        <begin position="1"/>
        <end position="23"/>
    </location>
</feature>
<feature type="compositionally biased region" description="Polar residues" evidence="5">
    <location>
        <begin position="1433"/>
        <end position="1447"/>
    </location>
</feature>
<feature type="compositionally biased region" description="Pro residues" evidence="5">
    <location>
        <begin position="138"/>
        <end position="154"/>
    </location>
</feature>
<feature type="compositionally biased region" description="Pro residues" evidence="5">
    <location>
        <begin position="101"/>
        <end position="114"/>
    </location>
</feature>
<keyword evidence="3 4" id="KW-0539">Nucleus</keyword>
<dbReference type="Gene3D" id="1.20.1160.11">
    <property type="entry name" value="Paired amphipathic helix"/>
    <property type="match status" value="3"/>
</dbReference>
<protein>
    <submittedName>
        <fullName evidence="7">Transcriptional regulatory protein Sin3p</fullName>
    </submittedName>
</protein>
<dbReference type="InterPro" id="IPR013194">
    <property type="entry name" value="HDAC_interact_dom"/>
</dbReference>
<feature type="region of interest" description="Disordered" evidence="5">
    <location>
        <begin position="943"/>
        <end position="1012"/>
    </location>
</feature>
<dbReference type="SMART" id="SM00761">
    <property type="entry name" value="HDAC_interact"/>
    <property type="match status" value="1"/>
</dbReference>
<feature type="compositionally biased region" description="Low complexity" evidence="5">
    <location>
        <begin position="115"/>
        <end position="137"/>
    </location>
</feature>
<evidence type="ECO:0000313" key="7">
    <source>
        <dbReference type="EMBL" id="CAK7921081.1"/>
    </source>
</evidence>
<keyword evidence="2" id="KW-0678">Repressor</keyword>
<feature type="domain" description="Histone deacetylase interacting" evidence="6">
    <location>
        <begin position="654"/>
        <end position="755"/>
    </location>
</feature>
<dbReference type="InterPro" id="IPR039774">
    <property type="entry name" value="Sin3-like"/>
</dbReference>
<feature type="compositionally biased region" description="Basic and acidic residues" evidence="5">
    <location>
        <begin position="483"/>
        <end position="501"/>
    </location>
</feature>
<evidence type="ECO:0000256" key="1">
    <source>
        <dbReference type="ARBA" id="ARBA00004123"/>
    </source>
</evidence>
<dbReference type="Pfam" id="PF16879">
    <property type="entry name" value="Sin3a_C"/>
    <property type="match status" value="1"/>
</dbReference>
<evidence type="ECO:0000313" key="8">
    <source>
        <dbReference type="Proteomes" id="UP001497600"/>
    </source>
</evidence>
<evidence type="ECO:0000259" key="6">
    <source>
        <dbReference type="SMART" id="SM00761"/>
    </source>
</evidence>